<dbReference type="AlphaFoldDB" id="K2KLP0"/>
<dbReference type="RefSeq" id="WP_008488935.1">
    <property type="nucleotide sequence ID" value="NZ_AMRG01000009.1"/>
</dbReference>
<keyword evidence="2" id="KW-1185">Reference proteome</keyword>
<sequence>MQTADIEAHWPNALRWFLSQDLHHFAPWRLLEKHQQFEFHTESVEDDGPPRKGTLFVFARRDDNGDFAGLQMVDGIITERVICFHPLIPTHDPNQGLNVVSAIYENVFDFVAYKIIDDMKQQAQQVDASELRR</sequence>
<evidence type="ECO:0000313" key="1">
    <source>
        <dbReference type="EMBL" id="EKE83439.1"/>
    </source>
</evidence>
<proteinExistence type="predicted"/>
<dbReference type="Proteomes" id="UP000014115">
    <property type="component" value="Unassembled WGS sequence"/>
</dbReference>
<dbReference type="EMBL" id="AMRG01000009">
    <property type="protein sequence ID" value="EKE83439.1"/>
    <property type="molecule type" value="Genomic_DNA"/>
</dbReference>
<accession>K2KLP0</accession>
<comment type="caution">
    <text evidence="1">The sequence shown here is derived from an EMBL/GenBank/DDBJ whole genome shotgun (WGS) entry which is preliminary data.</text>
</comment>
<dbReference type="PATRIC" id="fig|740709.3.peg.1713"/>
<evidence type="ECO:0000313" key="2">
    <source>
        <dbReference type="Proteomes" id="UP000014115"/>
    </source>
</evidence>
<organism evidence="1 2">
    <name type="scientific">Idiomarina xiamenensis 10-D-4</name>
    <dbReference type="NCBI Taxonomy" id="740709"/>
    <lineage>
        <taxon>Bacteria</taxon>
        <taxon>Pseudomonadati</taxon>
        <taxon>Pseudomonadota</taxon>
        <taxon>Gammaproteobacteria</taxon>
        <taxon>Alteromonadales</taxon>
        <taxon>Idiomarinaceae</taxon>
        <taxon>Idiomarina</taxon>
    </lineage>
</organism>
<dbReference type="OrthoDB" id="6058590at2"/>
<dbReference type="STRING" id="740709.A10D4_08457"/>
<protein>
    <submittedName>
        <fullName evidence="1">Uncharacterized protein</fullName>
    </submittedName>
</protein>
<gene>
    <name evidence="1" type="ORF">A10D4_08457</name>
</gene>
<name>K2KLP0_9GAMM</name>
<reference evidence="1 2" key="1">
    <citation type="journal article" date="2012" name="J. Bacteriol.">
        <title>Genome Sequence of Idiomarina xiamenensis Type Strain 10-D-4.</title>
        <authorList>
            <person name="Lai Q."/>
            <person name="Wang L."/>
            <person name="Wang W."/>
            <person name="Shao Z."/>
        </authorList>
    </citation>
    <scope>NUCLEOTIDE SEQUENCE [LARGE SCALE GENOMIC DNA]</scope>
    <source>
        <strain evidence="1 2">10-D-4</strain>
    </source>
</reference>